<keyword evidence="1" id="KW-0175">Coiled coil</keyword>
<evidence type="ECO:0000256" key="1">
    <source>
        <dbReference type="SAM" id="Coils"/>
    </source>
</evidence>
<keyword evidence="2" id="KW-0812">Transmembrane</keyword>
<feature type="transmembrane region" description="Helical" evidence="2">
    <location>
        <begin position="327"/>
        <end position="345"/>
    </location>
</feature>
<evidence type="ECO:0000313" key="3">
    <source>
        <dbReference type="EMBL" id="PZF72585.1"/>
    </source>
</evidence>
<reference evidence="3 4" key="1">
    <citation type="submission" date="2018-06" db="EMBL/GenBank/DDBJ databases">
        <title>Mucibacter soli gen. nov., sp. nov., a new member of the family Chitinophagaceae producing mucin.</title>
        <authorList>
            <person name="Kim M.-K."/>
            <person name="Park S."/>
            <person name="Kim T.-S."/>
            <person name="Joung Y."/>
            <person name="Han J.-H."/>
            <person name="Kim S.B."/>
        </authorList>
    </citation>
    <scope>NUCLEOTIDE SEQUENCE [LARGE SCALE GENOMIC DNA]</scope>
    <source>
        <strain evidence="3 4">R1-15</strain>
    </source>
</reference>
<evidence type="ECO:0000313" key="4">
    <source>
        <dbReference type="Proteomes" id="UP000248745"/>
    </source>
</evidence>
<proteinExistence type="predicted"/>
<feature type="transmembrane region" description="Helical" evidence="2">
    <location>
        <begin position="303"/>
        <end position="321"/>
    </location>
</feature>
<accession>A0A2W2AB11</accession>
<organism evidence="3 4">
    <name type="scientific">Taibaiella soli</name>
    <dbReference type="NCBI Taxonomy" id="1649169"/>
    <lineage>
        <taxon>Bacteria</taxon>
        <taxon>Pseudomonadati</taxon>
        <taxon>Bacteroidota</taxon>
        <taxon>Chitinophagia</taxon>
        <taxon>Chitinophagales</taxon>
        <taxon>Chitinophagaceae</taxon>
        <taxon>Taibaiella</taxon>
    </lineage>
</organism>
<dbReference type="AlphaFoldDB" id="A0A2W2AB11"/>
<evidence type="ECO:0000256" key="2">
    <source>
        <dbReference type="SAM" id="Phobius"/>
    </source>
</evidence>
<comment type="caution">
    <text evidence="3">The sequence shown here is derived from an EMBL/GenBank/DDBJ whole genome shotgun (WGS) entry which is preliminary data.</text>
</comment>
<dbReference type="RefSeq" id="WP_110999176.1">
    <property type="nucleotide sequence ID" value="NZ_QKTW01000017.1"/>
</dbReference>
<feature type="coiled-coil region" evidence="1">
    <location>
        <begin position="186"/>
        <end position="228"/>
    </location>
</feature>
<dbReference type="OrthoDB" id="9928179at2"/>
<keyword evidence="2" id="KW-0472">Membrane</keyword>
<gene>
    <name evidence="3" type="ORF">DN068_12020</name>
</gene>
<keyword evidence="4" id="KW-1185">Reference proteome</keyword>
<dbReference type="Proteomes" id="UP000248745">
    <property type="component" value="Unassembled WGS sequence"/>
</dbReference>
<protein>
    <recommendedName>
        <fullName evidence="5">Tetratricopeptide repeat protein</fullName>
    </recommendedName>
</protein>
<keyword evidence="2" id="KW-1133">Transmembrane helix</keyword>
<dbReference type="EMBL" id="QKTW01000017">
    <property type="protein sequence ID" value="PZF72585.1"/>
    <property type="molecule type" value="Genomic_DNA"/>
</dbReference>
<evidence type="ECO:0008006" key="5">
    <source>
        <dbReference type="Google" id="ProtNLM"/>
    </source>
</evidence>
<name>A0A2W2AB11_9BACT</name>
<sequence length="352" mass="39481">MEQTPMAEVEFELATLHLKGKRFDQAAKAFYELVSATQRSEAWCGLGLSKLGTILDETTPDEIFYCFDKAKAAEPGKVNEIEQLVLQSVLEVAGQLYGLYTNAILAIRDANTRKTIAIIGTVVSTLFTMEAIGKNRAMASIASAGLTALNYNRYLSLHSTAEQLTTLSSRIVKIIEELKAHVQIFVEQEQDNLQTFNNTIAQYEQTVIAETKTESQRAAEQKKQEEKVQQERRIAYVGDKNSELADVSHPFHKAKEEALKCYNKQQYGKAVTLTNQALKIYGDDYELKLLKNNMLARAFRRDAVVSFVLLLFGAGIVGAVLDISKENAKYIVLIPIALSIVFTRYRHKQRSK</sequence>